<keyword evidence="2" id="KW-1133">Transmembrane helix</keyword>
<dbReference type="NCBIfam" id="TIGR02098">
    <property type="entry name" value="MJ0042_CXXC"/>
    <property type="match status" value="1"/>
</dbReference>
<organism evidence="4 5">
    <name type="scientific">Rhodobium gokarnense</name>
    <dbReference type="NCBI Taxonomy" id="364296"/>
    <lineage>
        <taxon>Bacteria</taxon>
        <taxon>Pseudomonadati</taxon>
        <taxon>Pseudomonadota</taxon>
        <taxon>Alphaproteobacteria</taxon>
        <taxon>Hyphomicrobiales</taxon>
        <taxon>Rhodobiaceae</taxon>
        <taxon>Rhodobium</taxon>
    </lineage>
</organism>
<dbReference type="Pfam" id="PF13717">
    <property type="entry name" value="Zn_ribbon_4"/>
    <property type="match status" value="1"/>
</dbReference>
<feature type="compositionally biased region" description="Basic and acidic residues" evidence="1">
    <location>
        <begin position="229"/>
        <end position="242"/>
    </location>
</feature>
<dbReference type="RefSeq" id="WP_264602188.1">
    <property type="nucleotide sequence ID" value="NZ_JAOQNS010000008.1"/>
</dbReference>
<evidence type="ECO:0000259" key="3">
    <source>
        <dbReference type="Pfam" id="PF13717"/>
    </source>
</evidence>
<evidence type="ECO:0000256" key="1">
    <source>
        <dbReference type="SAM" id="MobiDB-lite"/>
    </source>
</evidence>
<feature type="region of interest" description="Disordered" evidence="1">
    <location>
        <begin position="159"/>
        <end position="180"/>
    </location>
</feature>
<feature type="domain" description="Zinc finger/thioredoxin putative" evidence="3">
    <location>
        <begin position="1"/>
        <end position="36"/>
    </location>
</feature>
<dbReference type="EMBL" id="JAOQNS010000008">
    <property type="protein sequence ID" value="MCW2308570.1"/>
    <property type="molecule type" value="Genomic_DNA"/>
</dbReference>
<gene>
    <name evidence="4" type="ORF">M2319_002916</name>
</gene>
<feature type="compositionally biased region" description="Acidic residues" evidence="1">
    <location>
        <begin position="201"/>
        <end position="211"/>
    </location>
</feature>
<feature type="region of interest" description="Disordered" evidence="1">
    <location>
        <begin position="196"/>
        <end position="254"/>
    </location>
</feature>
<evidence type="ECO:0000313" key="5">
    <source>
        <dbReference type="Proteomes" id="UP001209755"/>
    </source>
</evidence>
<feature type="compositionally biased region" description="Basic residues" evidence="1">
    <location>
        <begin position="243"/>
        <end position="252"/>
    </location>
</feature>
<feature type="transmembrane region" description="Helical" evidence="2">
    <location>
        <begin position="274"/>
        <end position="292"/>
    </location>
</feature>
<accession>A0ABT3HDW7</accession>
<evidence type="ECO:0000313" key="4">
    <source>
        <dbReference type="EMBL" id="MCW2308570.1"/>
    </source>
</evidence>
<dbReference type="Proteomes" id="UP001209755">
    <property type="component" value="Unassembled WGS sequence"/>
</dbReference>
<keyword evidence="5" id="KW-1185">Reference proteome</keyword>
<dbReference type="InterPro" id="IPR011723">
    <property type="entry name" value="Znf/thioredoxin_put"/>
</dbReference>
<evidence type="ECO:0000256" key="2">
    <source>
        <dbReference type="SAM" id="Phobius"/>
    </source>
</evidence>
<feature type="region of interest" description="Disordered" evidence="1">
    <location>
        <begin position="65"/>
        <end position="86"/>
    </location>
</feature>
<protein>
    <submittedName>
        <fullName evidence="4">Zn finger-like uncharacterized protein</fullName>
    </submittedName>
</protein>
<comment type="caution">
    <text evidence="4">The sequence shown here is derived from an EMBL/GenBank/DDBJ whole genome shotgun (WGS) entry which is preliminary data.</text>
</comment>
<keyword evidence="2" id="KW-0812">Transmembrane</keyword>
<name>A0ABT3HDW7_9HYPH</name>
<keyword evidence="2" id="KW-0472">Membrane</keyword>
<proteinExistence type="predicted"/>
<sequence>MKISCPTCATSYSLPDEAVGPDGRDVRCNRCGMIWRVDREEAEAIEVAVPEAKVAAAGGRAIPAARTAPPVPAPTQDDVPAGDAEEPMNQADLDALFDGPGDDADSEPMDQAALDALFDEPVAPDAAGDDSAEMNQDDLDALFDAPAQADGSAEMDQAGLDALFDGPGGADDAAGEDEEDGELDMAALMATIDEASKASDDDPGAGEDAADGADGAPFAGVSVPAEAKGAGEEPPHDIESLAKPRRRPRLKRSREMGRRASAAMAAKALTFGKFGGIISFVIVVSVIVALIVKREDIVRKVPDLGGLYAAIGFEVNLRGLEFRDIRVSREFDKGTTILIVEGAIENVSYGERTVPKIRFGLRGQRGEEIYAWAIDPDKTVIQAGETIPFTSRLTEPPLQTQSMQVRFTDVQIGRTAQR</sequence>
<reference evidence="5" key="1">
    <citation type="submission" date="2023-07" db="EMBL/GenBank/DDBJ databases">
        <title>Genome sequencing of Purple Non-Sulfur Bacteria from various extreme environments.</title>
        <authorList>
            <person name="Mayer M."/>
        </authorList>
    </citation>
    <scope>NUCLEOTIDE SEQUENCE [LARGE SCALE GENOMIC DNA]</scope>
    <source>
        <strain evidence="5">DSM 17935</strain>
    </source>
</reference>